<dbReference type="Gene3D" id="1.10.10.10">
    <property type="entry name" value="Winged helix-like DNA-binding domain superfamily/Winged helix DNA-binding domain"/>
    <property type="match status" value="1"/>
</dbReference>
<evidence type="ECO:0000313" key="9">
    <source>
        <dbReference type="Proteomes" id="UP000681870"/>
    </source>
</evidence>
<dbReference type="InterPro" id="IPR013249">
    <property type="entry name" value="RNA_pol_sigma70_r4_t2"/>
</dbReference>
<evidence type="ECO:0000256" key="1">
    <source>
        <dbReference type="ARBA" id="ARBA00010641"/>
    </source>
</evidence>
<dbReference type="InterPro" id="IPR007627">
    <property type="entry name" value="RNA_pol_sigma70_r2"/>
</dbReference>
<dbReference type="InterPro" id="IPR039425">
    <property type="entry name" value="RNA_pol_sigma-70-like"/>
</dbReference>
<protein>
    <submittedName>
        <fullName evidence="8">Sigma-70 family RNA polymerase sigma factor</fullName>
    </submittedName>
</protein>
<dbReference type="InterPro" id="IPR014284">
    <property type="entry name" value="RNA_pol_sigma-70_dom"/>
</dbReference>
<dbReference type="InterPro" id="IPR036388">
    <property type="entry name" value="WH-like_DNA-bd_sf"/>
</dbReference>
<dbReference type="Proteomes" id="UP000681870">
    <property type="component" value="Unassembled WGS sequence"/>
</dbReference>
<evidence type="ECO:0000313" key="8">
    <source>
        <dbReference type="EMBL" id="MBS3678974.1"/>
    </source>
</evidence>
<dbReference type="InterPro" id="IPR013325">
    <property type="entry name" value="RNA_pol_sigma_r2"/>
</dbReference>
<dbReference type="CDD" id="cd06171">
    <property type="entry name" value="Sigma70_r4"/>
    <property type="match status" value="1"/>
</dbReference>
<name>A0ABS5M9H9_9BACI</name>
<keyword evidence="2" id="KW-0805">Transcription regulation</keyword>
<keyword evidence="4" id="KW-0238">DNA-binding</keyword>
<comment type="caution">
    <text evidence="8">The sequence shown here is derived from an EMBL/GenBank/DDBJ whole genome shotgun (WGS) entry which is preliminary data.</text>
</comment>
<feature type="domain" description="RNA polymerase sigma factor 70 region 4 type 2" evidence="7">
    <location>
        <begin position="104"/>
        <end position="156"/>
    </location>
</feature>
<proteinExistence type="inferred from homology"/>
<organism evidence="8 9">
    <name type="scientific">Ornithinibacillus massiliensis</name>
    <dbReference type="NCBI Taxonomy" id="1944633"/>
    <lineage>
        <taxon>Bacteria</taxon>
        <taxon>Bacillati</taxon>
        <taxon>Bacillota</taxon>
        <taxon>Bacilli</taxon>
        <taxon>Bacillales</taxon>
        <taxon>Bacillaceae</taxon>
        <taxon>Ornithinibacillus</taxon>
    </lineage>
</organism>
<gene>
    <name evidence="8" type="ORF">KGF86_02000</name>
</gene>
<dbReference type="EMBL" id="JAGXBY010000001">
    <property type="protein sequence ID" value="MBS3678974.1"/>
    <property type="molecule type" value="Genomic_DNA"/>
</dbReference>
<dbReference type="RefSeq" id="WP_211741015.1">
    <property type="nucleotide sequence ID" value="NZ_JAGXBY010000001.1"/>
</dbReference>
<evidence type="ECO:0000256" key="5">
    <source>
        <dbReference type="ARBA" id="ARBA00023163"/>
    </source>
</evidence>
<dbReference type="NCBIfam" id="TIGR02937">
    <property type="entry name" value="sigma70-ECF"/>
    <property type="match status" value="1"/>
</dbReference>
<keyword evidence="9" id="KW-1185">Reference proteome</keyword>
<dbReference type="SUPFAM" id="SSF88946">
    <property type="entry name" value="Sigma2 domain of RNA polymerase sigma factors"/>
    <property type="match status" value="1"/>
</dbReference>
<reference evidence="8 9" key="1">
    <citation type="submission" date="2021-05" db="EMBL/GenBank/DDBJ databases">
        <title>Ornithinibacillus massiliensis sp. nov.</title>
        <authorList>
            <person name="Iwaza R."/>
            <person name="Lagier J.-C."/>
            <person name="Raoult D."/>
        </authorList>
    </citation>
    <scope>NUCLEOTIDE SEQUENCE [LARGE SCALE GENOMIC DNA]</scope>
    <source>
        <strain evidence="8 9">Marseille-P3601</strain>
    </source>
</reference>
<accession>A0ABS5M9H9</accession>
<keyword evidence="3" id="KW-0731">Sigma factor</keyword>
<evidence type="ECO:0000256" key="4">
    <source>
        <dbReference type="ARBA" id="ARBA00023125"/>
    </source>
</evidence>
<feature type="domain" description="RNA polymerase sigma-70 region 2" evidence="6">
    <location>
        <begin position="10"/>
        <end position="73"/>
    </location>
</feature>
<evidence type="ECO:0000256" key="2">
    <source>
        <dbReference type="ARBA" id="ARBA00023015"/>
    </source>
</evidence>
<dbReference type="Gene3D" id="1.10.1740.10">
    <property type="match status" value="1"/>
</dbReference>
<sequence>MKEHTIEEWFHSYEKDVTSFLVYFTGSLDVEDYVQDTFLIALRQFSSFNASSHPKTWLISIARNQVIDRYRRKMVWERLKHVLSTEYTSQNVTEIHFMQKLEHNELNRAIQQLSPAYREVVILRGIMELSSKEASFILQCSPNKVNVMFHRSLKKLKMILEKEGFSYEG</sequence>
<comment type="similarity">
    <text evidence="1">Belongs to the sigma-70 factor family. ECF subfamily.</text>
</comment>
<dbReference type="Pfam" id="PF08281">
    <property type="entry name" value="Sigma70_r4_2"/>
    <property type="match status" value="1"/>
</dbReference>
<dbReference type="SUPFAM" id="SSF88659">
    <property type="entry name" value="Sigma3 and sigma4 domains of RNA polymerase sigma factors"/>
    <property type="match status" value="1"/>
</dbReference>
<dbReference type="InterPro" id="IPR013324">
    <property type="entry name" value="RNA_pol_sigma_r3/r4-like"/>
</dbReference>
<evidence type="ECO:0000259" key="7">
    <source>
        <dbReference type="Pfam" id="PF08281"/>
    </source>
</evidence>
<evidence type="ECO:0000256" key="3">
    <source>
        <dbReference type="ARBA" id="ARBA00023082"/>
    </source>
</evidence>
<dbReference type="Pfam" id="PF04542">
    <property type="entry name" value="Sigma70_r2"/>
    <property type="match status" value="1"/>
</dbReference>
<dbReference type="PANTHER" id="PTHR43133:SF8">
    <property type="entry name" value="RNA POLYMERASE SIGMA FACTOR HI_1459-RELATED"/>
    <property type="match status" value="1"/>
</dbReference>
<keyword evidence="5" id="KW-0804">Transcription</keyword>
<evidence type="ECO:0000259" key="6">
    <source>
        <dbReference type="Pfam" id="PF04542"/>
    </source>
</evidence>
<dbReference type="PANTHER" id="PTHR43133">
    <property type="entry name" value="RNA POLYMERASE ECF-TYPE SIGMA FACTO"/>
    <property type="match status" value="1"/>
</dbReference>